<keyword evidence="2" id="KW-0004">4Fe-4S</keyword>
<gene>
    <name evidence="10" type="ORF">ACFPOB_29075</name>
</gene>
<dbReference type="Gene3D" id="3.40.920.10">
    <property type="entry name" value="Pyruvate-ferredoxin oxidoreductase, PFOR, domain III"/>
    <property type="match status" value="1"/>
</dbReference>
<dbReference type="Proteomes" id="UP001596053">
    <property type="component" value="Unassembled WGS sequence"/>
</dbReference>
<keyword evidence="2" id="KW-0479">Metal-binding</keyword>
<keyword evidence="1" id="KW-0813">Transport</keyword>
<evidence type="ECO:0000256" key="2">
    <source>
        <dbReference type="ARBA" id="ARBA00022485"/>
    </source>
</evidence>
<dbReference type="InterPro" id="IPR029061">
    <property type="entry name" value="THDP-binding"/>
</dbReference>
<name>A0ABW0IZ44_9HYPH</name>
<dbReference type="SUPFAM" id="SSF53323">
    <property type="entry name" value="Pyruvate-ferredoxin oxidoreductase, PFOR, domain III"/>
    <property type="match status" value="1"/>
</dbReference>
<evidence type="ECO:0000259" key="8">
    <source>
        <dbReference type="Pfam" id="PF02775"/>
    </source>
</evidence>
<dbReference type="Pfam" id="PF02775">
    <property type="entry name" value="TPP_enzyme_C"/>
    <property type="match status" value="1"/>
</dbReference>
<keyword evidence="3" id="KW-0249">Electron transport</keyword>
<comment type="caution">
    <text evidence="10">The sequence shown here is derived from an EMBL/GenBank/DDBJ whole genome shotgun (WGS) entry which is preliminary data.</text>
</comment>
<evidence type="ECO:0000256" key="5">
    <source>
        <dbReference type="ARBA" id="ARBA00023004"/>
    </source>
</evidence>
<feature type="domain" description="DUF6537" evidence="9">
    <location>
        <begin position="957"/>
        <end position="1162"/>
    </location>
</feature>
<dbReference type="InterPro" id="IPR046667">
    <property type="entry name" value="DUF6537"/>
</dbReference>
<dbReference type="Pfam" id="PF01558">
    <property type="entry name" value="POR"/>
    <property type="match status" value="1"/>
</dbReference>
<dbReference type="Pfam" id="PF20169">
    <property type="entry name" value="DUF6537"/>
    <property type="match status" value="1"/>
</dbReference>
<organism evidence="10 11">
    <name type="scientific">Bosea eneae</name>
    <dbReference type="NCBI Taxonomy" id="151454"/>
    <lineage>
        <taxon>Bacteria</taxon>
        <taxon>Pseudomonadati</taxon>
        <taxon>Pseudomonadota</taxon>
        <taxon>Alphaproteobacteria</taxon>
        <taxon>Hyphomicrobiales</taxon>
        <taxon>Boseaceae</taxon>
        <taxon>Bosea</taxon>
    </lineage>
</organism>
<evidence type="ECO:0000256" key="4">
    <source>
        <dbReference type="ARBA" id="ARBA00023002"/>
    </source>
</evidence>
<dbReference type="SUPFAM" id="SSF52518">
    <property type="entry name" value="Thiamin diphosphate-binding fold (THDP-binding)"/>
    <property type="match status" value="2"/>
</dbReference>
<dbReference type="CDD" id="cd07034">
    <property type="entry name" value="TPP_PYR_PFOR_IOR-alpha_like"/>
    <property type="match status" value="1"/>
</dbReference>
<dbReference type="InterPro" id="IPR051457">
    <property type="entry name" value="2-oxoacid:Fd_oxidoreductase"/>
</dbReference>
<dbReference type="InterPro" id="IPR011766">
    <property type="entry name" value="TPP_enzyme_TPP-bd"/>
</dbReference>
<dbReference type="InterPro" id="IPR009014">
    <property type="entry name" value="Transketo_C/PFOR_II"/>
</dbReference>
<evidence type="ECO:0000256" key="3">
    <source>
        <dbReference type="ARBA" id="ARBA00022982"/>
    </source>
</evidence>
<evidence type="ECO:0000313" key="10">
    <source>
        <dbReference type="EMBL" id="MFC5423598.1"/>
    </source>
</evidence>
<evidence type="ECO:0000259" key="9">
    <source>
        <dbReference type="Pfam" id="PF20169"/>
    </source>
</evidence>
<dbReference type="InterPro" id="IPR019752">
    <property type="entry name" value="Pyrv/ketoisovalerate_OxRed_cat"/>
</dbReference>
<dbReference type="PANTHER" id="PTHR48084">
    <property type="entry name" value="2-OXOGLUTARATE OXIDOREDUCTASE SUBUNIT KORB-RELATED"/>
    <property type="match status" value="1"/>
</dbReference>
<dbReference type="InterPro" id="IPR002880">
    <property type="entry name" value="Pyrv_Fd/Flavodoxin_OxRdtase_N"/>
</dbReference>
<protein>
    <submittedName>
        <fullName evidence="10">Indolepyruvate ferredoxin oxidoreductase family protein</fullName>
    </submittedName>
</protein>
<dbReference type="PANTHER" id="PTHR48084:SF3">
    <property type="entry name" value="SUBUNIT OF PYRUVATE:FLAVODOXIN OXIDOREDUCTASE"/>
    <property type="match status" value="1"/>
</dbReference>
<dbReference type="RefSeq" id="WP_377801682.1">
    <property type="nucleotide sequence ID" value="NZ_JBHSLW010000082.1"/>
</dbReference>
<keyword evidence="11" id="KW-1185">Reference proteome</keyword>
<keyword evidence="6" id="KW-0411">Iron-sulfur</keyword>
<dbReference type="NCBIfam" id="NF009588">
    <property type="entry name" value="PRK13029.1"/>
    <property type="match status" value="1"/>
</dbReference>
<feature type="domain" description="Thiamine pyrophosphate enzyme TPP-binding" evidence="8">
    <location>
        <begin position="466"/>
        <end position="553"/>
    </location>
</feature>
<sequence>MAGTQQTSQGAAAAGPELRTVTLDDKYDLSKQQIFLTGTQAIVRMLLTQHERDRRAGLNTAGFVSGYRGSPLGGLDQQLARAGKQLKPANIVFQPGLNEDLAATAVWGTQQAELSGEGKYDGVFSLWYGKGPGVDRTGDVFRHGNMAGTSRHGGVLCLLGDDHTAESSTNAHQTEFVLVDRMMPILNPAGVQEIMDYSLHGFALSRFAGVWVGLKCVKDNIESTASVDGSVDRVSIAIPDDFVMPPGGLNIRRELDFLDQEKRLHLHKRAAILAYLRANKLNQTILSGGQTPRIGIITVGKSYLDVRQALEELGLDEVRANDLGIRLFKIACPWPLDPQELKAFAEGLDLVMVVEEKRSLIEVQLREELYGTAHQPMVIGKKDEQGEWLFPVHGALDPNDIAIALGARLLQYREDPVLRTRLEEIAAAQGRLAEAIEVAKRTPYFCSGCPHNSSTVVPEGSRAYAGIGCHYMAQWMDRDTTGFTQMGGEGANWVGEAPFSKRGHVFQNLGDGTYTHSGSLAIRWAVASGVNITYKLLYNDAVAMTGGQQAEGHLSPDQMARQVAAEGVSRIAVVSDDPDKYPAGTLWPPGTTLHHRDDLDAVQRELATASGVSLLLYDQTCATEKRRRRKRGAYPDPDKRVIVNELVCEGCGDCGVKSNCVSVQPLETEFGRKRQIDQSNCNKDFSCVKGFCPSFVTVHGARPKKAEPRTLDASALGASDLPEPRVPALDRSFAVVVTGVGGTGVVTIGAILGMAAHLEGKGCGMIDMAGLAQKGGAVFSHVRLAPTPEAIHAIRVAAGQADLVLGCDLTVTGSKKVLGAIRQGRSTVVVNTAESMPGDFTRNADFSLPTERLKRAIISASGRDNTHLVDATAAATTFLGNAIAANIFMLGYAWQFGAVPLSRASLLRAIELNGEAVAMNKQAFELGRRAAHDPVALGSALAEAKAPTEARQLSQSLDEIVTRRVDFLTGYQNAAYAVRYRDLVDKVRAKEASVLPGQSALAEAVARYLFKLMAYKDEYEVARLYSDGAFRKQLAATFEQDSASGEPLRLEFHLAPPLLAKRDPNTGLPRKMSFGPWMLGAFGLLAKLKGLRGTALDVFGYTQERKTERKLIADYEALLAEILGKLSPQNHALCIALAAIPEKIRGFGHVKERHLTAAKAEEAELLKRLRDGSEAALAMPKAAE</sequence>
<proteinExistence type="predicted"/>
<dbReference type="Gene3D" id="3.40.50.970">
    <property type="match status" value="1"/>
</dbReference>
<keyword evidence="4" id="KW-0560">Oxidoreductase</keyword>
<dbReference type="SUPFAM" id="SSF52922">
    <property type="entry name" value="TK C-terminal domain-like"/>
    <property type="match status" value="1"/>
</dbReference>
<evidence type="ECO:0000313" key="11">
    <source>
        <dbReference type="Proteomes" id="UP001596053"/>
    </source>
</evidence>
<evidence type="ECO:0000256" key="1">
    <source>
        <dbReference type="ARBA" id="ARBA00022448"/>
    </source>
</evidence>
<accession>A0ABW0IZ44</accession>
<reference evidence="11" key="1">
    <citation type="journal article" date="2019" name="Int. J. Syst. Evol. Microbiol.">
        <title>The Global Catalogue of Microorganisms (GCM) 10K type strain sequencing project: providing services to taxonomists for standard genome sequencing and annotation.</title>
        <authorList>
            <consortium name="The Broad Institute Genomics Platform"/>
            <consortium name="The Broad Institute Genome Sequencing Center for Infectious Disease"/>
            <person name="Wu L."/>
            <person name="Ma J."/>
        </authorList>
    </citation>
    <scope>NUCLEOTIDE SEQUENCE [LARGE SCALE GENOMIC DNA]</scope>
    <source>
        <strain evidence="11">NCAIM B.01391</strain>
    </source>
</reference>
<feature type="domain" description="Pyruvate/ketoisovalerate oxidoreductase catalytic" evidence="7">
    <location>
        <begin position="741"/>
        <end position="928"/>
    </location>
</feature>
<dbReference type="NCBIfam" id="NF009589">
    <property type="entry name" value="PRK13030.1"/>
    <property type="match status" value="1"/>
</dbReference>
<evidence type="ECO:0000256" key="6">
    <source>
        <dbReference type="ARBA" id="ARBA00023014"/>
    </source>
</evidence>
<evidence type="ECO:0000259" key="7">
    <source>
        <dbReference type="Pfam" id="PF01558"/>
    </source>
</evidence>
<keyword evidence="5" id="KW-0408">Iron</keyword>
<dbReference type="InterPro" id="IPR002869">
    <property type="entry name" value="Pyrv_flavodox_OxRed_cen"/>
</dbReference>
<dbReference type="EMBL" id="JBHSLW010000082">
    <property type="protein sequence ID" value="MFC5423598.1"/>
    <property type="molecule type" value="Genomic_DNA"/>
</dbReference>